<feature type="non-terminal residue" evidence="1">
    <location>
        <position position="1"/>
    </location>
</feature>
<gene>
    <name evidence="1" type="ORF">BDQ12DRAFT_616904</name>
</gene>
<evidence type="ECO:0000313" key="1">
    <source>
        <dbReference type="EMBL" id="TFK32529.1"/>
    </source>
</evidence>
<keyword evidence="2" id="KW-1185">Reference proteome</keyword>
<dbReference type="EMBL" id="ML213671">
    <property type="protein sequence ID" value="TFK32529.1"/>
    <property type="molecule type" value="Genomic_DNA"/>
</dbReference>
<dbReference type="Proteomes" id="UP000308652">
    <property type="component" value="Unassembled WGS sequence"/>
</dbReference>
<organism evidence="1 2">
    <name type="scientific">Crucibulum laeve</name>
    <dbReference type="NCBI Taxonomy" id="68775"/>
    <lineage>
        <taxon>Eukaryota</taxon>
        <taxon>Fungi</taxon>
        <taxon>Dikarya</taxon>
        <taxon>Basidiomycota</taxon>
        <taxon>Agaricomycotina</taxon>
        <taxon>Agaricomycetes</taxon>
        <taxon>Agaricomycetidae</taxon>
        <taxon>Agaricales</taxon>
        <taxon>Agaricineae</taxon>
        <taxon>Nidulariaceae</taxon>
        <taxon>Crucibulum</taxon>
    </lineage>
</organism>
<reference evidence="1 2" key="1">
    <citation type="journal article" date="2019" name="Nat. Ecol. Evol.">
        <title>Megaphylogeny resolves global patterns of mushroom evolution.</title>
        <authorList>
            <person name="Varga T."/>
            <person name="Krizsan K."/>
            <person name="Foldi C."/>
            <person name="Dima B."/>
            <person name="Sanchez-Garcia M."/>
            <person name="Sanchez-Ramirez S."/>
            <person name="Szollosi G.J."/>
            <person name="Szarkandi J.G."/>
            <person name="Papp V."/>
            <person name="Albert L."/>
            <person name="Andreopoulos W."/>
            <person name="Angelini C."/>
            <person name="Antonin V."/>
            <person name="Barry K.W."/>
            <person name="Bougher N.L."/>
            <person name="Buchanan P."/>
            <person name="Buyck B."/>
            <person name="Bense V."/>
            <person name="Catcheside P."/>
            <person name="Chovatia M."/>
            <person name="Cooper J."/>
            <person name="Damon W."/>
            <person name="Desjardin D."/>
            <person name="Finy P."/>
            <person name="Geml J."/>
            <person name="Haridas S."/>
            <person name="Hughes K."/>
            <person name="Justo A."/>
            <person name="Karasinski D."/>
            <person name="Kautmanova I."/>
            <person name="Kiss B."/>
            <person name="Kocsube S."/>
            <person name="Kotiranta H."/>
            <person name="LaButti K.M."/>
            <person name="Lechner B.E."/>
            <person name="Liimatainen K."/>
            <person name="Lipzen A."/>
            <person name="Lukacs Z."/>
            <person name="Mihaltcheva S."/>
            <person name="Morgado L.N."/>
            <person name="Niskanen T."/>
            <person name="Noordeloos M.E."/>
            <person name="Ohm R.A."/>
            <person name="Ortiz-Santana B."/>
            <person name="Ovrebo C."/>
            <person name="Racz N."/>
            <person name="Riley R."/>
            <person name="Savchenko A."/>
            <person name="Shiryaev A."/>
            <person name="Soop K."/>
            <person name="Spirin V."/>
            <person name="Szebenyi C."/>
            <person name="Tomsovsky M."/>
            <person name="Tulloss R.E."/>
            <person name="Uehling J."/>
            <person name="Grigoriev I.V."/>
            <person name="Vagvolgyi C."/>
            <person name="Papp T."/>
            <person name="Martin F.M."/>
            <person name="Miettinen O."/>
            <person name="Hibbett D.S."/>
            <person name="Nagy L.G."/>
        </authorList>
    </citation>
    <scope>NUCLEOTIDE SEQUENCE [LARGE SCALE GENOMIC DNA]</scope>
    <source>
        <strain evidence="1 2">CBS 166.37</strain>
    </source>
</reference>
<sequence>QACEQSNAWIGDFQSSVNKMNVQNFNWTMYSLLFIHIQQIIKKITEEKK</sequence>
<dbReference type="STRING" id="68775.A0A5C3LHG0"/>
<accession>A0A5C3LHG0</accession>
<protein>
    <submittedName>
        <fullName evidence="1">Uncharacterized protein</fullName>
    </submittedName>
</protein>
<dbReference type="OrthoDB" id="2527272at2759"/>
<dbReference type="AlphaFoldDB" id="A0A5C3LHG0"/>
<evidence type="ECO:0000313" key="2">
    <source>
        <dbReference type="Proteomes" id="UP000308652"/>
    </source>
</evidence>
<name>A0A5C3LHG0_9AGAR</name>
<proteinExistence type="predicted"/>